<gene>
    <name evidence="1" type="ORF">F966_02590</name>
</gene>
<dbReference type="STRING" id="1144672.F966_02590"/>
<protein>
    <submittedName>
        <fullName evidence="1">Uncharacterized protein</fullName>
    </submittedName>
</protein>
<dbReference type="HOGENOM" id="CLU_045934_0_0_6"/>
<name>N8XPG0_9GAMM</name>
<dbReference type="AlphaFoldDB" id="N8XPG0"/>
<dbReference type="PATRIC" id="fig|1144672.3.peg.2485"/>
<proteinExistence type="predicted"/>
<comment type="caution">
    <text evidence="1">The sequence shown here is derived from an EMBL/GenBank/DDBJ whole genome shotgun (WGS) entry which is preliminary data.</text>
</comment>
<dbReference type="RefSeq" id="WP_004805763.1">
    <property type="nucleotide sequence ID" value="NZ_KB849440.1"/>
</dbReference>
<sequence length="459" mass="51145">MNNILNAQEAFAALQKGKTVLCRYAGDGVLHADKDFNTLDQMPATVFGLPNYEFCIQLEMLELAGIKFTKPLTVDEYQEGQDVFVICTYAPSIYVMNFKTSALVESINSGFVQRDAENAELQLKAISKALGREFNNDVTVTRLGKEPSKIKRKKEPQENITTADAQKEKVKQIEHNKDLVIDAIATCLTAEEVETTCYGLDGNGFNEAQLEAITGAKLAKLEQLAQEKVAAESEDHELFIQDKSEPELSVLCEAFIGEIMEATTPAKLNVIHGRINTSTGLEEYEHEILAKELELKLTSFSTQQAPVDINVVAAAAVAQAQNIDVETVQKNNERKPIEEEEEKYQSKLIELKKRVDESTTPDEVNTVIKSTNSWSADQRQPLLQYMHKRLEVLQNEKADKQPSLMAQIQNAPDLTALDALEIDVSAMDPIAQPEMMRYVSSRRAELEQSASTSIDEDLP</sequence>
<accession>N8XPG0</accession>
<dbReference type="EMBL" id="APPH01000010">
    <property type="protein sequence ID" value="ENV08945.1"/>
    <property type="molecule type" value="Genomic_DNA"/>
</dbReference>
<evidence type="ECO:0000313" key="2">
    <source>
        <dbReference type="Proteomes" id="UP000013209"/>
    </source>
</evidence>
<reference evidence="1 2" key="1">
    <citation type="submission" date="2013-02" db="EMBL/GenBank/DDBJ databases">
        <title>The Genome Sequence of Acinetobacter sp. CIP 56.2.</title>
        <authorList>
            <consortium name="The Broad Institute Genome Sequencing Platform"/>
            <consortium name="The Broad Institute Genome Sequencing Center for Infectious Disease"/>
            <person name="Cerqueira G."/>
            <person name="Feldgarden M."/>
            <person name="Courvalin P."/>
            <person name="Perichon B."/>
            <person name="Grillot-Courvalin C."/>
            <person name="Clermont D."/>
            <person name="Rocha E."/>
            <person name="Yoon E.-J."/>
            <person name="Nemec A."/>
            <person name="Walker B."/>
            <person name="Young S.K."/>
            <person name="Zeng Q."/>
            <person name="Gargeya S."/>
            <person name="Fitzgerald M."/>
            <person name="Haas B."/>
            <person name="Abouelleil A."/>
            <person name="Alvarado L."/>
            <person name="Arachchi H.M."/>
            <person name="Berlin A.M."/>
            <person name="Chapman S.B."/>
            <person name="Dewar J."/>
            <person name="Goldberg J."/>
            <person name="Griggs A."/>
            <person name="Gujja S."/>
            <person name="Hansen M."/>
            <person name="Howarth C."/>
            <person name="Imamovic A."/>
            <person name="Larimer J."/>
            <person name="McCowan C."/>
            <person name="Murphy C."/>
            <person name="Neiman D."/>
            <person name="Pearson M."/>
            <person name="Priest M."/>
            <person name="Roberts A."/>
            <person name="Saif S."/>
            <person name="Shea T."/>
            <person name="Sisk P."/>
            <person name="Sykes S."/>
            <person name="Wortman J."/>
            <person name="Nusbaum C."/>
            <person name="Birren B."/>
        </authorList>
    </citation>
    <scope>NUCLEOTIDE SEQUENCE [LARGE SCALE GENOMIC DNA]</scope>
    <source>
        <strain evidence="1 2">CIP 56.2</strain>
    </source>
</reference>
<dbReference type="eggNOG" id="ENOG5031QKM">
    <property type="taxonomic scope" value="Bacteria"/>
</dbReference>
<dbReference type="Proteomes" id="UP000013209">
    <property type="component" value="Unassembled WGS sequence"/>
</dbReference>
<organism evidence="1 2">
    <name type="scientific">Acinetobacter higginsii</name>
    <dbReference type="NCBI Taxonomy" id="70347"/>
    <lineage>
        <taxon>Bacteria</taxon>
        <taxon>Pseudomonadati</taxon>
        <taxon>Pseudomonadota</taxon>
        <taxon>Gammaproteobacteria</taxon>
        <taxon>Moraxellales</taxon>
        <taxon>Moraxellaceae</taxon>
        <taxon>Acinetobacter</taxon>
    </lineage>
</organism>
<evidence type="ECO:0000313" key="1">
    <source>
        <dbReference type="EMBL" id="ENV08945.1"/>
    </source>
</evidence>